<protein>
    <submittedName>
        <fullName evidence="1">Uncharacterized protein</fullName>
    </submittedName>
</protein>
<evidence type="ECO:0000313" key="1">
    <source>
        <dbReference type="EMBL" id="KAI3555844.1"/>
    </source>
</evidence>
<gene>
    <name evidence="1" type="ORF">CABS02_03898</name>
</gene>
<comment type="caution">
    <text evidence="1">The sequence shown here is derived from an EMBL/GenBank/DDBJ whole genome shotgun (WGS) entry which is preliminary data.</text>
</comment>
<proteinExistence type="predicted"/>
<dbReference type="Proteomes" id="UP001056436">
    <property type="component" value="Unassembled WGS sequence"/>
</dbReference>
<keyword evidence="2" id="KW-1185">Reference proteome</keyword>
<organism evidence="1 2">
    <name type="scientific">Colletotrichum abscissum</name>
    <dbReference type="NCBI Taxonomy" id="1671311"/>
    <lineage>
        <taxon>Eukaryota</taxon>
        <taxon>Fungi</taxon>
        <taxon>Dikarya</taxon>
        <taxon>Ascomycota</taxon>
        <taxon>Pezizomycotina</taxon>
        <taxon>Sordariomycetes</taxon>
        <taxon>Hypocreomycetidae</taxon>
        <taxon>Glomerellales</taxon>
        <taxon>Glomerellaceae</taxon>
        <taxon>Colletotrichum</taxon>
        <taxon>Colletotrichum acutatum species complex</taxon>
    </lineage>
</organism>
<accession>A0A9Q0B778</accession>
<reference evidence="1" key="1">
    <citation type="submission" date="2019-01" db="EMBL/GenBank/DDBJ databases">
        <title>Colletotrichum abscissum LGMF1257.</title>
        <authorList>
            <person name="Baroncelli R."/>
        </authorList>
    </citation>
    <scope>NUCLEOTIDE SEQUENCE</scope>
    <source>
        <strain evidence="1">Ca142</strain>
    </source>
</reference>
<dbReference type="AlphaFoldDB" id="A0A9Q0B778"/>
<sequence>MKGPNHRLGRVQGLAPFAPGQSSIHIEALFRQERVTQHGSGTFFQAVSAHPLRSWRSTVMGSMRFVSWRHGRAVQPLVGSFRTSGCLSSDSGVLLFPKSTLHAISSPVRLLRCTQDHHQPFPLSPPAPQPRVVLTMITGEVLGPSTPIPRSAYRIRLVTQAGMSWIRA</sequence>
<dbReference type="OrthoDB" id="10418871at2759"/>
<evidence type="ECO:0000313" key="2">
    <source>
        <dbReference type="Proteomes" id="UP001056436"/>
    </source>
</evidence>
<dbReference type="EMBL" id="SDAQ01000015">
    <property type="protein sequence ID" value="KAI3555844.1"/>
    <property type="molecule type" value="Genomic_DNA"/>
</dbReference>
<name>A0A9Q0B778_9PEZI</name>